<keyword evidence="6" id="KW-1133">Transmembrane helix</keyword>
<dbReference type="OMA" id="YPLIFEF"/>
<dbReference type="GO" id="GO:0006629">
    <property type="term" value="P:lipid metabolic process"/>
    <property type="evidence" value="ECO:0007669"/>
    <property type="project" value="InterPro"/>
</dbReference>
<comment type="catalytic activity">
    <reaction evidence="4">
        <text>a monoacylglycerol + H2O = glycerol + a fatty acid + H(+)</text>
        <dbReference type="Rhea" id="RHEA:15245"/>
        <dbReference type="ChEBI" id="CHEBI:15377"/>
        <dbReference type="ChEBI" id="CHEBI:15378"/>
        <dbReference type="ChEBI" id="CHEBI:17408"/>
        <dbReference type="ChEBI" id="CHEBI:17754"/>
        <dbReference type="ChEBI" id="CHEBI:28868"/>
    </reaction>
</comment>
<protein>
    <recommendedName>
        <fullName evidence="7">Fungal lipase-type domain-containing protein</fullName>
    </recommendedName>
</protein>
<dbReference type="PANTHER" id="PTHR45856:SF24">
    <property type="entry name" value="FUNGAL LIPASE-LIKE DOMAIN-CONTAINING PROTEIN"/>
    <property type="match status" value="1"/>
</dbReference>
<dbReference type="eggNOG" id="ENOG502S1XT">
    <property type="taxonomic scope" value="Eukaryota"/>
</dbReference>
<keyword evidence="9" id="KW-1185">Reference proteome</keyword>
<feature type="compositionally biased region" description="Polar residues" evidence="5">
    <location>
        <begin position="62"/>
        <end position="72"/>
    </location>
</feature>
<dbReference type="Gene3D" id="3.40.50.1820">
    <property type="entry name" value="alpha/beta hydrolase"/>
    <property type="match status" value="1"/>
</dbReference>
<dbReference type="SUPFAM" id="SSF53474">
    <property type="entry name" value="alpha/beta-Hydrolases"/>
    <property type="match status" value="1"/>
</dbReference>
<feature type="region of interest" description="Disordered" evidence="5">
    <location>
        <begin position="1"/>
        <end position="78"/>
    </location>
</feature>
<comment type="caution">
    <text evidence="8">The sequence shown here is derived from an EMBL/GenBank/DDBJ whole genome shotgun (WGS) entry which is preliminary data.</text>
</comment>
<dbReference type="InterPro" id="IPR002921">
    <property type="entry name" value="Fungal_lipase-type"/>
</dbReference>
<dbReference type="Pfam" id="PF01764">
    <property type="entry name" value="Lipase_3"/>
    <property type="match status" value="1"/>
</dbReference>
<evidence type="ECO:0000256" key="3">
    <source>
        <dbReference type="ARBA" id="ARBA00047591"/>
    </source>
</evidence>
<evidence type="ECO:0000256" key="4">
    <source>
        <dbReference type="ARBA" id="ARBA00048461"/>
    </source>
</evidence>
<gene>
    <name evidence="8" type="ORF">PIIN_02120</name>
</gene>
<sequence>MDLGDNRYQDSPRARPESLVSSSDSENDSDSQSGTSAVLQSRGSLASPPYFTPANPDVESLARTNSTMSSPPRTDIHPHLHLESRASSLGSTSSLRNDLQWLHADELVALAQKQRPLVAPTDSYVVLVTKMLNRYLRYLTTTWARCLYSLVFLPSSLFDKFSMVAFAFFSSLILFCLMLSCMFLNLPYIVRRFNAWSAKHGGGLTMTNAAYPSIFRNTTANEPSVIAAREALARPMPPRGNIHDQESPRIFNLDVAKFMFQCAALMYERSSSPLLDALETTRNNFDAAAVKSPENSSVVPDIADPGRVLKEVVGTEAARAVSECLHLCNEEENEMTRFAAKLGMKYSTVSELNSQTSACAGLFWDPSSTYIILAFKGTEPGEFIEWTDDFTYEPRDAGDWIRGFGKVHGGFMNRIFPRKLGVGSRVPYYTIRDAVRHTAAHLLEKNPPGTKINLWLTGHSLGTAVASLVYARALNEPRDFGPRVVLRDAFMFGTPIICDVPSAHAFHNRLYHDERRTLWRITNAYDCVATALPDWGDDLRMTLSPSNLFSFAHLGVELQMHPAPRNKVIISGNAMPHGSPVFIETAVRQLDGGAATSASQEIEQARQKIAFLLKVPLLGRLVAHGTAPYWDELQRVQTGRVEWEDQ</sequence>
<name>G4TAB2_SERID</name>
<accession>G4TAB2</accession>
<feature type="compositionally biased region" description="Basic and acidic residues" evidence="5">
    <location>
        <begin position="1"/>
        <end position="16"/>
    </location>
</feature>
<evidence type="ECO:0000256" key="1">
    <source>
        <dbReference type="ARBA" id="ARBA00023157"/>
    </source>
</evidence>
<dbReference type="CDD" id="cd00519">
    <property type="entry name" value="Lipase_3"/>
    <property type="match status" value="1"/>
</dbReference>
<evidence type="ECO:0000256" key="2">
    <source>
        <dbReference type="ARBA" id="ARBA00043996"/>
    </source>
</evidence>
<evidence type="ECO:0000313" key="9">
    <source>
        <dbReference type="Proteomes" id="UP000007148"/>
    </source>
</evidence>
<comment type="similarity">
    <text evidence="2">Belongs to the AB hydrolase superfamily. Lipase family. Class 3 subfamily.</text>
</comment>
<feature type="domain" description="Fungal lipase-type" evidence="7">
    <location>
        <begin position="373"/>
        <end position="531"/>
    </location>
</feature>
<feature type="compositionally biased region" description="Polar residues" evidence="5">
    <location>
        <begin position="34"/>
        <end position="44"/>
    </location>
</feature>
<dbReference type="OrthoDB" id="426718at2759"/>
<evidence type="ECO:0000256" key="6">
    <source>
        <dbReference type="SAM" id="Phobius"/>
    </source>
</evidence>
<keyword evidence="6" id="KW-0472">Membrane</keyword>
<evidence type="ECO:0000256" key="5">
    <source>
        <dbReference type="SAM" id="MobiDB-lite"/>
    </source>
</evidence>
<dbReference type="STRING" id="1109443.G4TAB2"/>
<dbReference type="InParanoid" id="G4TAB2"/>
<dbReference type="Proteomes" id="UP000007148">
    <property type="component" value="Unassembled WGS sequence"/>
</dbReference>
<dbReference type="HOGENOM" id="CLU_026591_1_0_1"/>
<feature type="transmembrane region" description="Helical" evidence="6">
    <location>
        <begin position="164"/>
        <end position="190"/>
    </location>
</feature>
<comment type="catalytic activity">
    <reaction evidence="3">
        <text>a diacylglycerol + H2O = a monoacylglycerol + a fatty acid + H(+)</text>
        <dbReference type="Rhea" id="RHEA:32731"/>
        <dbReference type="ChEBI" id="CHEBI:15377"/>
        <dbReference type="ChEBI" id="CHEBI:15378"/>
        <dbReference type="ChEBI" id="CHEBI:17408"/>
        <dbReference type="ChEBI" id="CHEBI:18035"/>
        <dbReference type="ChEBI" id="CHEBI:28868"/>
    </reaction>
</comment>
<evidence type="ECO:0000259" key="7">
    <source>
        <dbReference type="Pfam" id="PF01764"/>
    </source>
</evidence>
<keyword evidence="6" id="KW-0812">Transmembrane</keyword>
<organism evidence="8 9">
    <name type="scientific">Serendipita indica (strain DSM 11827)</name>
    <name type="common">Root endophyte fungus</name>
    <name type="synonym">Piriformospora indica</name>
    <dbReference type="NCBI Taxonomy" id="1109443"/>
    <lineage>
        <taxon>Eukaryota</taxon>
        <taxon>Fungi</taxon>
        <taxon>Dikarya</taxon>
        <taxon>Basidiomycota</taxon>
        <taxon>Agaricomycotina</taxon>
        <taxon>Agaricomycetes</taxon>
        <taxon>Sebacinales</taxon>
        <taxon>Serendipitaceae</taxon>
        <taxon>Serendipita</taxon>
    </lineage>
</organism>
<proteinExistence type="inferred from homology"/>
<keyword evidence="1" id="KW-1015">Disulfide bond</keyword>
<dbReference type="InterPro" id="IPR029058">
    <property type="entry name" value="AB_hydrolase_fold"/>
</dbReference>
<dbReference type="EMBL" id="CAFZ01000029">
    <property type="protein sequence ID" value="CCA68255.1"/>
    <property type="molecule type" value="Genomic_DNA"/>
</dbReference>
<dbReference type="InterPro" id="IPR051218">
    <property type="entry name" value="Sec_MonoDiacylglyc_Lipase"/>
</dbReference>
<reference evidence="8 9" key="1">
    <citation type="journal article" date="2011" name="PLoS Pathog.">
        <title>Endophytic Life Strategies Decoded by Genome and Transcriptome Analyses of the Mutualistic Root Symbiont Piriformospora indica.</title>
        <authorList>
            <person name="Zuccaro A."/>
            <person name="Lahrmann U."/>
            <person name="Guldener U."/>
            <person name="Langen G."/>
            <person name="Pfiffi S."/>
            <person name="Biedenkopf D."/>
            <person name="Wong P."/>
            <person name="Samans B."/>
            <person name="Grimm C."/>
            <person name="Basiewicz M."/>
            <person name="Murat C."/>
            <person name="Martin F."/>
            <person name="Kogel K.H."/>
        </authorList>
    </citation>
    <scope>NUCLEOTIDE SEQUENCE [LARGE SCALE GENOMIC DNA]</scope>
    <source>
        <strain evidence="8 9">DSM 11827</strain>
    </source>
</reference>
<dbReference type="PANTHER" id="PTHR45856">
    <property type="entry name" value="ALPHA/BETA-HYDROLASES SUPERFAMILY PROTEIN"/>
    <property type="match status" value="1"/>
</dbReference>
<evidence type="ECO:0000313" key="8">
    <source>
        <dbReference type="EMBL" id="CCA68255.1"/>
    </source>
</evidence>
<dbReference type="AlphaFoldDB" id="G4TAB2"/>